<reference evidence="3 4" key="1">
    <citation type="submission" date="2009-04" db="EMBL/GenBank/DDBJ databases">
        <authorList>
            <person name="Weinstock G."/>
            <person name="Sodergren E."/>
            <person name="Clifton S."/>
            <person name="Fulton L."/>
            <person name="Fulton B."/>
            <person name="Courtney L."/>
            <person name="Fronick C."/>
            <person name="Harrison M."/>
            <person name="Strong C."/>
            <person name="Farmer C."/>
            <person name="Delahaunty K."/>
            <person name="Markovic C."/>
            <person name="Hall O."/>
            <person name="Minx P."/>
            <person name="Tomlinson C."/>
            <person name="Mitreva M."/>
            <person name="Nelson J."/>
            <person name="Hou S."/>
            <person name="Wollam A."/>
            <person name="Pepin K.H."/>
            <person name="Johnson M."/>
            <person name="Bhonagiri V."/>
            <person name="Nash W.E."/>
            <person name="Warren W."/>
            <person name="Chinwalla A."/>
            <person name="Mardis E.R."/>
            <person name="Wilson R.K."/>
        </authorList>
    </citation>
    <scope>NUCLEOTIDE SEQUENCE [LARGE SCALE GENOMIC DNA]</scope>
    <source>
        <strain evidence="3 4">DSM 13280</strain>
    </source>
</reference>
<dbReference type="AlphaFoldDB" id="C4F8I2"/>
<dbReference type="HOGENOM" id="CLU_374952_0_0_11"/>
<keyword evidence="1" id="KW-0378">Hydrolase</keyword>
<keyword evidence="1" id="KW-0326">Glycosidase</keyword>
<dbReference type="GO" id="GO:0016798">
    <property type="term" value="F:hydrolase activity, acting on glycosyl bonds"/>
    <property type="evidence" value="ECO:0007669"/>
    <property type="project" value="UniProtKB-KW"/>
</dbReference>
<dbReference type="InterPro" id="IPR036116">
    <property type="entry name" value="FN3_sf"/>
</dbReference>
<organism evidence="3 4">
    <name type="scientific">Collinsella intestinalis DSM 13280</name>
    <dbReference type="NCBI Taxonomy" id="521003"/>
    <lineage>
        <taxon>Bacteria</taxon>
        <taxon>Bacillati</taxon>
        <taxon>Actinomycetota</taxon>
        <taxon>Coriobacteriia</taxon>
        <taxon>Coriobacteriales</taxon>
        <taxon>Coriobacteriaceae</taxon>
        <taxon>Collinsella</taxon>
    </lineage>
</organism>
<dbReference type="RefSeq" id="WP_006722597.1">
    <property type="nucleotide sequence ID" value="NZ_GG692710.1"/>
</dbReference>
<dbReference type="Proteomes" id="UP000003295">
    <property type="component" value="Unassembled WGS sequence"/>
</dbReference>
<evidence type="ECO:0000259" key="2">
    <source>
        <dbReference type="PROSITE" id="PS50853"/>
    </source>
</evidence>
<gene>
    <name evidence="3" type="ORF">COLINT_02353</name>
</gene>
<name>C4F8I2_9ACTN</name>
<accession>C4F8I2</accession>
<dbReference type="STRING" id="521003.COLINT_02353"/>
<evidence type="ECO:0000313" key="4">
    <source>
        <dbReference type="Proteomes" id="UP000003295"/>
    </source>
</evidence>
<dbReference type="EMBL" id="ABXH02000005">
    <property type="protein sequence ID" value="EEP44854.1"/>
    <property type="molecule type" value="Genomic_DNA"/>
</dbReference>
<dbReference type="PROSITE" id="PS50853">
    <property type="entry name" value="FN3"/>
    <property type="match status" value="1"/>
</dbReference>
<dbReference type="Gene3D" id="2.60.40.10">
    <property type="entry name" value="Immunoglobulins"/>
    <property type="match status" value="1"/>
</dbReference>
<evidence type="ECO:0000256" key="1">
    <source>
        <dbReference type="ARBA" id="ARBA00023295"/>
    </source>
</evidence>
<comment type="caution">
    <text evidence="3">The sequence shown here is derived from an EMBL/GenBank/DDBJ whole genome shotgun (WGS) entry which is preliminary data.</text>
</comment>
<dbReference type="CDD" id="cd00063">
    <property type="entry name" value="FN3"/>
    <property type="match status" value="1"/>
</dbReference>
<sequence length="773" mass="82711">MGRTYTGEVQVSGRNRWYRAFIDTYSVTSVNDTTARVSIGVALEAKYIAQYGVRLEAYVNGRCVAGQDVVLNNYGDWGRAATLAPLNVDVPRNGSSWNCSVQVRAYGKTVNGYGSAGGDVWATAYMGIPQRGYSKPNPPKGCSFVRVSDNQQKLSWQGDYTDMNGAKPWAGVYVDRRTDDGNWVNIADLPWDVTNYTDNSTSSNHKYEYRLCAHGPGGNSNHVSCGTTYTTPAAPSKVEAVKTGNSSVRLVIHDAAGYAQGHEAQRSTDGGKNWAAFSGTHGTSGGKAVIDDASAPAGSVVYRVRAHRTSPNALNSGWRTSNSVMTVMPPKAPAVSGVAASYATGSALTVKWTPNHPDGTKQSAAQVEITGPSTVTEDITGVATILTLRCNQKGSWRIRVRTKGLHSDWGAWSSYVPFVVADLPQAWVANPGVDGALIDSAPLTVEVSASDETGIASATLSLTRPDGTVVGSVDVTDLRPVPIGSYEALENGVTYTLTLHVRGGSGLTTSAKRTFKTHWSEPAIPVIEVTDDGNLACHVMAKNGTSAYMVEDSTLIGPMACEDGELSMLGTIMFEDGELVLGDAAKCVSFDVERVMSDGTSSKVAVGILDAQEAIDRIPPLNEPFRYRVTGYAESGTSSRSEVEAHMPSRGMALNFGVDGSEVLILNSGTYSQSSKRSVSTFHFADGGENGHLPASYPLDEQDVSTSVSFDLLRSDYDAFRRIMAEHWHGWWRGHCGERAFGPMEFQSSIKKPGIFSCSANVTHDVFEEPANG</sequence>
<feature type="domain" description="Fibronectin type-III" evidence="2">
    <location>
        <begin position="138"/>
        <end position="233"/>
    </location>
</feature>
<dbReference type="SMART" id="SM00060">
    <property type="entry name" value="FN3"/>
    <property type="match status" value="3"/>
</dbReference>
<protein>
    <submittedName>
        <fullName evidence="3">Fibronectin type III domain protein</fullName>
    </submittedName>
</protein>
<evidence type="ECO:0000313" key="3">
    <source>
        <dbReference type="EMBL" id="EEP44854.1"/>
    </source>
</evidence>
<dbReference type="SUPFAM" id="SSF49265">
    <property type="entry name" value="Fibronectin type III"/>
    <property type="match status" value="1"/>
</dbReference>
<dbReference type="InterPro" id="IPR003961">
    <property type="entry name" value="FN3_dom"/>
</dbReference>
<dbReference type="InterPro" id="IPR013783">
    <property type="entry name" value="Ig-like_fold"/>
</dbReference>
<dbReference type="eggNOG" id="COG4733">
    <property type="taxonomic scope" value="Bacteria"/>
</dbReference>
<dbReference type="GO" id="GO:0005975">
    <property type="term" value="P:carbohydrate metabolic process"/>
    <property type="evidence" value="ECO:0007669"/>
    <property type="project" value="UniProtKB-ARBA"/>
</dbReference>
<proteinExistence type="predicted"/>